<feature type="transmembrane region" description="Helical" evidence="1">
    <location>
        <begin position="175"/>
        <end position="194"/>
    </location>
</feature>
<keyword evidence="2" id="KW-0732">Signal</keyword>
<organism evidence="4 5">
    <name type="scientific">Dichotomopilus funicola</name>
    <dbReference type="NCBI Taxonomy" id="1934379"/>
    <lineage>
        <taxon>Eukaryota</taxon>
        <taxon>Fungi</taxon>
        <taxon>Dikarya</taxon>
        <taxon>Ascomycota</taxon>
        <taxon>Pezizomycotina</taxon>
        <taxon>Sordariomycetes</taxon>
        <taxon>Sordariomycetidae</taxon>
        <taxon>Sordariales</taxon>
        <taxon>Chaetomiaceae</taxon>
        <taxon>Dichotomopilus</taxon>
    </lineage>
</organism>
<accession>A0AAN6UY06</accession>
<reference evidence="4" key="2">
    <citation type="submission" date="2023-05" db="EMBL/GenBank/DDBJ databases">
        <authorList>
            <consortium name="Lawrence Berkeley National Laboratory"/>
            <person name="Steindorff A."/>
            <person name="Hensen N."/>
            <person name="Bonometti L."/>
            <person name="Westerberg I."/>
            <person name="Brannstrom I.O."/>
            <person name="Guillou S."/>
            <person name="Cros-Aarteil S."/>
            <person name="Calhoun S."/>
            <person name="Haridas S."/>
            <person name="Kuo A."/>
            <person name="Mondo S."/>
            <person name="Pangilinan J."/>
            <person name="Riley R."/>
            <person name="Labutti K."/>
            <person name="Andreopoulos B."/>
            <person name="Lipzen A."/>
            <person name="Chen C."/>
            <person name="Yanf M."/>
            <person name="Daum C."/>
            <person name="Ng V."/>
            <person name="Clum A."/>
            <person name="Ohm R."/>
            <person name="Martin F."/>
            <person name="Silar P."/>
            <person name="Natvig D."/>
            <person name="Lalanne C."/>
            <person name="Gautier V."/>
            <person name="Ament-Velasquez S.L."/>
            <person name="Kruys A."/>
            <person name="Hutchinson M.I."/>
            <person name="Powell A.J."/>
            <person name="Barry K."/>
            <person name="Miller A.N."/>
            <person name="Grigoriev I.V."/>
            <person name="Debuchy R."/>
            <person name="Gladieux P."/>
            <person name="Thoren M.H."/>
            <person name="Johannesson H."/>
        </authorList>
    </citation>
    <scope>NUCLEOTIDE SEQUENCE</scope>
    <source>
        <strain evidence="4">CBS 141.50</strain>
    </source>
</reference>
<sequence length="399" mass="44082">MSALLSLLGWSFLPGLVTSWTQSLYYSLTIRAGDPRPQPGTPRFAEHRRRIHIAVVTLYLAYTVYEADYELQRAGSFYTDLGVPLSATDRDIKSRFRRLAALHHPDKASSSQAVGGQRREEDINAYFVHLKTAADTLTDPARRFAYERFGPDILSWTRCVTIRDYVVRGAQAALIPYYVTAAVAMYALGLLGYLDWGRYERWLVLAVLFVFETYAVTRPGLPGVLEKVVNPLLGWGVRSGLGGTGRAPYYLPFQAIALARKLSVTVYIAFSQIGPLLAADTRSGQLVMGGNGNNPGNGGGKKGGDDEKALREALDRLDAVVKQVDNDATMLLDTEMVPFSGDQETRGSMWVKAKEWLVQNTIRSDPMVRDALGKSFAKRSVEVPVGVRERGSREPDRGA</sequence>
<dbReference type="SMART" id="SM00271">
    <property type="entry name" value="DnaJ"/>
    <property type="match status" value="1"/>
</dbReference>
<evidence type="ECO:0000313" key="4">
    <source>
        <dbReference type="EMBL" id="KAK4141282.1"/>
    </source>
</evidence>
<dbReference type="CDD" id="cd06257">
    <property type="entry name" value="DnaJ"/>
    <property type="match status" value="1"/>
</dbReference>
<dbReference type="RefSeq" id="XP_062634653.1">
    <property type="nucleotide sequence ID" value="XM_062778005.1"/>
</dbReference>
<feature type="domain" description="J" evidence="3">
    <location>
        <begin position="76"/>
        <end position="150"/>
    </location>
</feature>
<comment type="caution">
    <text evidence="4">The sequence shown here is derived from an EMBL/GenBank/DDBJ whole genome shotgun (WGS) entry which is preliminary data.</text>
</comment>
<dbReference type="InterPro" id="IPR050817">
    <property type="entry name" value="DjlA_DnaK_co-chaperone"/>
</dbReference>
<evidence type="ECO:0000256" key="1">
    <source>
        <dbReference type="SAM" id="Phobius"/>
    </source>
</evidence>
<evidence type="ECO:0000259" key="3">
    <source>
        <dbReference type="PROSITE" id="PS50076"/>
    </source>
</evidence>
<dbReference type="GeneID" id="87814618"/>
<keyword evidence="1" id="KW-0472">Membrane</keyword>
<dbReference type="PROSITE" id="PS50076">
    <property type="entry name" value="DNAJ_2"/>
    <property type="match status" value="1"/>
</dbReference>
<gene>
    <name evidence="4" type="ORF">C8A04DRAFT_14205</name>
</gene>
<feature type="chain" id="PRO_5042846914" evidence="2">
    <location>
        <begin position="20"/>
        <end position="399"/>
    </location>
</feature>
<dbReference type="InterPro" id="IPR036869">
    <property type="entry name" value="J_dom_sf"/>
</dbReference>
<dbReference type="InterPro" id="IPR001623">
    <property type="entry name" value="DnaJ_domain"/>
</dbReference>
<protein>
    <submittedName>
        <fullName evidence="4">Chaperone protein DnaJ</fullName>
    </submittedName>
</protein>
<dbReference type="Gene3D" id="1.10.287.110">
    <property type="entry name" value="DnaJ domain"/>
    <property type="match status" value="1"/>
</dbReference>
<name>A0AAN6UY06_9PEZI</name>
<dbReference type="AlphaFoldDB" id="A0AAN6UY06"/>
<dbReference type="PANTHER" id="PTHR24074">
    <property type="entry name" value="CO-CHAPERONE PROTEIN DJLA"/>
    <property type="match status" value="1"/>
</dbReference>
<keyword evidence="1" id="KW-0812">Transmembrane</keyword>
<dbReference type="EMBL" id="MU853614">
    <property type="protein sequence ID" value="KAK4141282.1"/>
    <property type="molecule type" value="Genomic_DNA"/>
</dbReference>
<dbReference type="Proteomes" id="UP001302676">
    <property type="component" value="Unassembled WGS sequence"/>
</dbReference>
<keyword evidence="5" id="KW-1185">Reference proteome</keyword>
<keyword evidence="1" id="KW-1133">Transmembrane helix</keyword>
<dbReference type="PRINTS" id="PR00625">
    <property type="entry name" value="JDOMAIN"/>
</dbReference>
<proteinExistence type="predicted"/>
<evidence type="ECO:0000256" key="2">
    <source>
        <dbReference type="SAM" id="SignalP"/>
    </source>
</evidence>
<dbReference type="Pfam" id="PF00226">
    <property type="entry name" value="DnaJ"/>
    <property type="match status" value="1"/>
</dbReference>
<feature type="signal peptide" evidence="2">
    <location>
        <begin position="1"/>
        <end position="19"/>
    </location>
</feature>
<evidence type="ECO:0000313" key="5">
    <source>
        <dbReference type="Proteomes" id="UP001302676"/>
    </source>
</evidence>
<reference evidence="4" key="1">
    <citation type="journal article" date="2023" name="Mol. Phylogenet. Evol.">
        <title>Genome-scale phylogeny and comparative genomics of the fungal order Sordariales.</title>
        <authorList>
            <person name="Hensen N."/>
            <person name="Bonometti L."/>
            <person name="Westerberg I."/>
            <person name="Brannstrom I.O."/>
            <person name="Guillou S."/>
            <person name="Cros-Aarteil S."/>
            <person name="Calhoun S."/>
            <person name="Haridas S."/>
            <person name="Kuo A."/>
            <person name="Mondo S."/>
            <person name="Pangilinan J."/>
            <person name="Riley R."/>
            <person name="LaButti K."/>
            <person name="Andreopoulos B."/>
            <person name="Lipzen A."/>
            <person name="Chen C."/>
            <person name="Yan M."/>
            <person name="Daum C."/>
            <person name="Ng V."/>
            <person name="Clum A."/>
            <person name="Steindorff A."/>
            <person name="Ohm R.A."/>
            <person name="Martin F."/>
            <person name="Silar P."/>
            <person name="Natvig D.O."/>
            <person name="Lalanne C."/>
            <person name="Gautier V."/>
            <person name="Ament-Velasquez S.L."/>
            <person name="Kruys A."/>
            <person name="Hutchinson M.I."/>
            <person name="Powell A.J."/>
            <person name="Barry K."/>
            <person name="Miller A.N."/>
            <person name="Grigoriev I.V."/>
            <person name="Debuchy R."/>
            <person name="Gladieux P."/>
            <person name="Hiltunen Thoren M."/>
            <person name="Johannesson H."/>
        </authorList>
    </citation>
    <scope>NUCLEOTIDE SEQUENCE</scope>
    <source>
        <strain evidence="4">CBS 141.50</strain>
    </source>
</reference>
<dbReference type="SUPFAM" id="SSF46565">
    <property type="entry name" value="Chaperone J-domain"/>
    <property type="match status" value="1"/>
</dbReference>